<protein>
    <recommendedName>
        <fullName evidence="1">Peptidase S24/S26A/S26B/S26C domain-containing protein</fullName>
    </recommendedName>
</protein>
<dbReference type="EMBL" id="SNYC01000001">
    <property type="protein sequence ID" value="TDQ12800.1"/>
    <property type="molecule type" value="Genomic_DNA"/>
</dbReference>
<evidence type="ECO:0000313" key="3">
    <source>
        <dbReference type="Proteomes" id="UP000295620"/>
    </source>
</evidence>
<dbReference type="Gene3D" id="2.10.109.10">
    <property type="entry name" value="Umud Fragment, subunit A"/>
    <property type="match status" value="1"/>
</dbReference>
<dbReference type="InterPro" id="IPR036286">
    <property type="entry name" value="LexA/Signal_pep-like_sf"/>
</dbReference>
<dbReference type="CDD" id="cd06529">
    <property type="entry name" value="S24_LexA-like"/>
    <property type="match status" value="1"/>
</dbReference>
<gene>
    <name evidence="2" type="ORF">ATK78_0007</name>
</gene>
<accession>A0A4R6T3A2</accession>
<evidence type="ECO:0000313" key="2">
    <source>
        <dbReference type="EMBL" id="TDQ12800.1"/>
    </source>
</evidence>
<keyword evidence="3" id="KW-1185">Reference proteome</keyword>
<feature type="domain" description="Peptidase S24/S26A/S26B/S26C" evidence="1">
    <location>
        <begin position="134"/>
        <end position="219"/>
    </location>
</feature>
<dbReference type="OrthoDB" id="796548at2"/>
<proteinExistence type="predicted"/>
<dbReference type="Pfam" id="PF00717">
    <property type="entry name" value="Peptidase_S24"/>
    <property type="match status" value="1"/>
</dbReference>
<dbReference type="AlphaFoldDB" id="A0A4R6T3A2"/>
<comment type="caution">
    <text evidence="2">The sequence shown here is derived from an EMBL/GenBank/DDBJ whole genome shotgun (WGS) entry which is preliminary data.</text>
</comment>
<organism evidence="2 3">
    <name type="scientific">Pedobacter metabolipauper</name>
    <dbReference type="NCBI Taxonomy" id="425513"/>
    <lineage>
        <taxon>Bacteria</taxon>
        <taxon>Pseudomonadati</taxon>
        <taxon>Bacteroidota</taxon>
        <taxon>Sphingobacteriia</taxon>
        <taxon>Sphingobacteriales</taxon>
        <taxon>Sphingobacteriaceae</taxon>
        <taxon>Pedobacter</taxon>
    </lineage>
</organism>
<evidence type="ECO:0000259" key="1">
    <source>
        <dbReference type="Pfam" id="PF00717"/>
    </source>
</evidence>
<name>A0A4R6T3A2_9SPHI</name>
<dbReference type="InterPro" id="IPR039418">
    <property type="entry name" value="LexA-like"/>
</dbReference>
<reference evidence="2 3" key="1">
    <citation type="submission" date="2019-03" db="EMBL/GenBank/DDBJ databases">
        <title>Genomic Encyclopedia of Archaeal and Bacterial Type Strains, Phase II (KMG-II): from individual species to whole genera.</title>
        <authorList>
            <person name="Goeker M."/>
        </authorList>
    </citation>
    <scope>NUCLEOTIDE SEQUENCE [LARGE SCALE GENOMIC DNA]</scope>
    <source>
        <strain evidence="2 3">DSM 19035</strain>
    </source>
</reference>
<sequence>MTDLQTLKISVELIKVLEGSSQKEVGNKIGYTNESSFSQVVNGKVPMPNGILDKLAQMNSNVKKFISAINMNEDDYIVKTETDNGVISGLRKFNPSSSELIPYYSADFMAGNSDVQYDDGTRHPDYYMDIPEFYGCTAFRALGDSMENIIKSSSVLFGIKLDDDWRESLEYGQIYGVVMKNGRRYLKYIRKYKDDPKNYFSLESENVKYDQFEVKKDKIKNLWLIQGWMDKRAS</sequence>
<dbReference type="Proteomes" id="UP000295620">
    <property type="component" value="Unassembled WGS sequence"/>
</dbReference>
<dbReference type="SUPFAM" id="SSF51306">
    <property type="entry name" value="LexA/Signal peptidase"/>
    <property type="match status" value="1"/>
</dbReference>
<dbReference type="InterPro" id="IPR015927">
    <property type="entry name" value="Peptidase_S24_S26A/B/C"/>
</dbReference>
<dbReference type="RefSeq" id="WP_133574027.1">
    <property type="nucleotide sequence ID" value="NZ_SNYC01000001.1"/>
</dbReference>